<dbReference type="AlphaFoldDB" id="A0A972VWM6"/>
<dbReference type="PANTHER" id="PTHR32063:SF33">
    <property type="entry name" value="RND SUPERFAMILY EFFLUX PUMP PERMEASE COMPONENT"/>
    <property type="match status" value="1"/>
</dbReference>
<reference evidence="3" key="1">
    <citation type="submission" date="2020-05" db="EMBL/GenBank/DDBJ databases">
        <title>Sulfur intermediates as new biogeochemical hubs in an aquatic model microbial ecosystem.</title>
        <authorList>
            <person name="Vigneron A."/>
        </authorList>
    </citation>
    <scope>NUCLEOTIDE SEQUENCE</scope>
    <source>
        <strain evidence="3">Bin.250</strain>
    </source>
</reference>
<feature type="compositionally biased region" description="Gly residues" evidence="1">
    <location>
        <begin position="106"/>
        <end position="116"/>
    </location>
</feature>
<dbReference type="GO" id="GO:0005886">
    <property type="term" value="C:plasma membrane"/>
    <property type="evidence" value="ECO:0007669"/>
    <property type="project" value="TreeGrafter"/>
</dbReference>
<dbReference type="EMBL" id="JABMOJ010000176">
    <property type="protein sequence ID" value="NQV64674.1"/>
    <property type="molecule type" value="Genomic_DNA"/>
</dbReference>
<dbReference type="Pfam" id="PF00873">
    <property type="entry name" value="ACR_tran"/>
    <property type="match status" value="1"/>
</dbReference>
<accession>A0A972VWM6</accession>
<organism evidence="3 4">
    <name type="scientific">SAR86 cluster bacterium</name>
    <dbReference type="NCBI Taxonomy" id="2030880"/>
    <lineage>
        <taxon>Bacteria</taxon>
        <taxon>Pseudomonadati</taxon>
        <taxon>Pseudomonadota</taxon>
        <taxon>Gammaproteobacteria</taxon>
        <taxon>SAR86 cluster</taxon>
    </lineage>
</organism>
<name>A0A972VWM6_9GAMM</name>
<gene>
    <name evidence="3" type="ORF">HQ497_04845</name>
</gene>
<dbReference type="PANTHER" id="PTHR32063">
    <property type="match status" value="1"/>
</dbReference>
<dbReference type="InterPro" id="IPR027463">
    <property type="entry name" value="AcrB_DN_DC_subdom"/>
</dbReference>
<dbReference type="GO" id="GO:0042910">
    <property type="term" value="F:xenobiotic transmembrane transporter activity"/>
    <property type="evidence" value="ECO:0007669"/>
    <property type="project" value="TreeGrafter"/>
</dbReference>
<dbReference type="SUPFAM" id="SSF82866">
    <property type="entry name" value="Multidrug efflux transporter AcrB transmembrane domain"/>
    <property type="match status" value="1"/>
</dbReference>
<feature type="transmembrane region" description="Helical" evidence="2">
    <location>
        <begin position="468"/>
        <end position="487"/>
    </location>
</feature>
<feature type="transmembrane region" description="Helical" evidence="2">
    <location>
        <begin position="391"/>
        <end position="411"/>
    </location>
</feature>
<dbReference type="Gene3D" id="3.30.70.1430">
    <property type="entry name" value="Multidrug efflux transporter AcrB pore domain"/>
    <property type="match status" value="1"/>
</dbReference>
<protein>
    <submittedName>
        <fullName evidence="3">Efflux RND transporter permease subunit</fullName>
    </submittedName>
</protein>
<feature type="non-terminal residue" evidence="3">
    <location>
        <position position="1"/>
    </location>
</feature>
<sequence length="553" mass="59502">FRRLVERAVNYRYITATLAFVAFLSAIAIVGSGRLPFSFFPPLESDQAIAQLSMPLGTPAEVTNAAVLHLEHTAQQLAAELALEYPETPPVTHILSAVGDQPSSTSGGGPGGGTPSAGGSHLGEVTLQLVPSQLRSISTREATNRWRSLAGPIADAVELKFTSSLFTVGNAIDIQLEGDNVDDLKTVATLLREKLAEYPGVIDITDSFRSGKQEIKLDILPSGEALGLTLANLARQVRQAFYGEEAQRIQRGRDDVRVMVRYTADERQSLSTLNNMRIRTIDGSEVPFQTVASAELGRGFSTIRRADRQRIVNVVADVDRSQITSNEVLADLRTGAIQEIMQNYPRVAYSLEGEQAEQGEAAASLVPMFGIALFVIYALLAVPLRSYSQPLIIMSVIPFAFAGAMWGHQIMRLVGQVSGLSMPSIMGFIAASGVVVNSSLVLVHNLNARRLQGESVFDSAIHAAVTRCRPIVLTSLTTFVGLLPLMFNESVQAQFLIPMAVSLAFGVLFATVVTLLVVPASYTIFEDIKGLFKGGSSEADDVSPSLVVDRVVD</sequence>
<feature type="transmembrane region" description="Helical" evidence="2">
    <location>
        <begin position="423"/>
        <end position="447"/>
    </location>
</feature>
<keyword evidence="2" id="KW-1133">Transmembrane helix</keyword>
<feature type="region of interest" description="Disordered" evidence="1">
    <location>
        <begin position="96"/>
        <end position="122"/>
    </location>
</feature>
<keyword evidence="2" id="KW-0472">Membrane</keyword>
<evidence type="ECO:0000313" key="3">
    <source>
        <dbReference type="EMBL" id="NQV64674.1"/>
    </source>
</evidence>
<dbReference type="Proteomes" id="UP000754644">
    <property type="component" value="Unassembled WGS sequence"/>
</dbReference>
<dbReference type="Gene3D" id="3.30.2090.10">
    <property type="entry name" value="Multidrug efflux transporter AcrB TolC docking domain, DN and DC subdomains"/>
    <property type="match status" value="1"/>
</dbReference>
<dbReference type="Gene3D" id="3.30.70.1440">
    <property type="entry name" value="Multidrug efflux transporter AcrB pore domain"/>
    <property type="match status" value="1"/>
</dbReference>
<proteinExistence type="predicted"/>
<keyword evidence="2" id="KW-0812">Transmembrane</keyword>
<feature type="transmembrane region" description="Helical" evidence="2">
    <location>
        <begin position="365"/>
        <end position="384"/>
    </location>
</feature>
<feature type="transmembrane region" description="Helical" evidence="2">
    <location>
        <begin position="12"/>
        <end position="31"/>
    </location>
</feature>
<dbReference type="SUPFAM" id="SSF82714">
    <property type="entry name" value="Multidrug efflux transporter AcrB TolC docking domain, DN and DC subdomains"/>
    <property type="match status" value="1"/>
</dbReference>
<feature type="transmembrane region" description="Helical" evidence="2">
    <location>
        <begin position="499"/>
        <end position="525"/>
    </location>
</feature>
<dbReference type="InterPro" id="IPR001036">
    <property type="entry name" value="Acrflvin-R"/>
</dbReference>
<evidence type="ECO:0000256" key="1">
    <source>
        <dbReference type="SAM" id="MobiDB-lite"/>
    </source>
</evidence>
<evidence type="ECO:0000256" key="2">
    <source>
        <dbReference type="SAM" id="Phobius"/>
    </source>
</evidence>
<evidence type="ECO:0000313" key="4">
    <source>
        <dbReference type="Proteomes" id="UP000754644"/>
    </source>
</evidence>
<dbReference type="Gene3D" id="1.20.1640.10">
    <property type="entry name" value="Multidrug efflux transporter AcrB transmembrane domain"/>
    <property type="match status" value="1"/>
</dbReference>
<comment type="caution">
    <text evidence="3">The sequence shown here is derived from an EMBL/GenBank/DDBJ whole genome shotgun (WGS) entry which is preliminary data.</text>
</comment>